<dbReference type="SMART" id="SM00558">
    <property type="entry name" value="JmjC"/>
    <property type="match status" value="1"/>
</dbReference>
<feature type="non-terminal residue" evidence="6">
    <location>
        <position position="978"/>
    </location>
</feature>
<evidence type="ECO:0000313" key="6">
    <source>
        <dbReference type="EMBL" id="KFO52486.1"/>
    </source>
</evidence>
<reference evidence="6 7" key="1">
    <citation type="submission" date="2014-04" db="EMBL/GenBank/DDBJ databases">
        <title>Genome evolution of avian class.</title>
        <authorList>
            <person name="Zhang G."/>
            <person name="Li C."/>
        </authorList>
    </citation>
    <scope>NUCLEOTIDE SEQUENCE [LARGE SCALE GENOMIC DNA]</scope>
    <source>
        <strain evidence="6">BGI_N302</strain>
    </source>
</reference>
<accession>A0A091E5H1</accession>
<dbReference type="Proteomes" id="UP000052976">
    <property type="component" value="Unassembled WGS sequence"/>
</dbReference>
<dbReference type="GO" id="GO:0005634">
    <property type="term" value="C:nucleus"/>
    <property type="evidence" value="ECO:0007669"/>
    <property type="project" value="TreeGrafter"/>
</dbReference>
<feature type="compositionally biased region" description="Basic and acidic residues" evidence="3">
    <location>
        <begin position="140"/>
        <end position="149"/>
    </location>
</feature>
<keyword evidence="2" id="KW-0677">Repeat</keyword>
<evidence type="ECO:0000313" key="7">
    <source>
        <dbReference type="Proteomes" id="UP000052976"/>
    </source>
</evidence>
<organism evidence="6 7">
    <name type="scientific">Corvus brachyrhynchos</name>
    <name type="common">American crow</name>
    <dbReference type="NCBI Taxonomy" id="85066"/>
    <lineage>
        <taxon>Eukaryota</taxon>
        <taxon>Metazoa</taxon>
        <taxon>Chordata</taxon>
        <taxon>Craniata</taxon>
        <taxon>Vertebrata</taxon>
        <taxon>Euteleostomi</taxon>
        <taxon>Archelosauria</taxon>
        <taxon>Archosauria</taxon>
        <taxon>Dinosauria</taxon>
        <taxon>Saurischia</taxon>
        <taxon>Theropoda</taxon>
        <taxon>Coelurosauria</taxon>
        <taxon>Aves</taxon>
        <taxon>Neognathae</taxon>
        <taxon>Neoaves</taxon>
        <taxon>Telluraves</taxon>
        <taxon>Australaves</taxon>
        <taxon>Passeriformes</taxon>
        <taxon>Corvoidea</taxon>
        <taxon>Corvidae</taxon>
        <taxon>Corvus</taxon>
    </lineage>
</organism>
<gene>
    <name evidence="6" type="ORF">N302_14113</name>
</gene>
<dbReference type="SMART" id="SM00501">
    <property type="entry name" value="BRIGHT"/>
    <property type="match status" value="1"/>
</dbReference>
<evidence type="ECO:0000259" key="4">
    <source>
        <dbReference type="PROSITE" id="PS51011"/>
    </source>
</evidence>
<feature type="domain" description="JmjC" evidence="5">
    <location>
        <begin position="302"/>
        <end position="495"/>
    </location>
</feature>
<dbReference type="InterPro" id="IPR048615">
    <property type="entry name" value="KDM5_C-hel"/>
</dbReference>
<dbReference type="AlphaFoldDB" id="A0A091E5H1"/>
<feature type="region of interest" description="Disordered" evidence="3">
    <location>
        <begin position="878"/>
        <end position="898"/>
    </location>
</feature>
<evidence type="ECO:0000256" key="3">
    <source>
        <dbReference type="SAM" id="MobiDB-lite"/>
    </source>
</evidence>
<dbReference type="PROSITE" id="PS51011">
    <property type="entry name" value="ARID"/>
    <property type="match status" value="1"/>
</dbReference>
<feature type="region of interest" description="Disordered" evidence="3">
    <location>
        <begin position="87"/>
        <end position="116"/>
    </location>
</feature>
<keyword evidence="7" id="KW-1185">Reference proteome</keyword>
<dbReference type="GO" id="GO:0003677">
    <property type="term" value="F:DNA binding"/>
    <property type="evidence" value="ECO:0007669"/>
    <property type="project" value="InterPro"/>
</dbReference>
<dbReference type="InterPro" id="IPR013637">
    <property type="entry name" value="Lys_sp_deMease-like_dom"/>
</dbReference>
<keyword evidence="6" id="KW-0808">Transferase</keyword>
<dbReference type="SUPFAM" id="SSF46774">
    <property type="entry name" value="ARID-like"/>
    <property type="match status" value="1"/>
</dbReference>
<feature type="domain" description="ARID" evidence="4">
    <location>
        <begin position="1"/>
        <end position="53"/>
    </location>
</feature>
<dbReference type="Pfam" id="PF01388">
    <property type="entry name" value="ARID"/>
    <property type="match status" value="1"/>
</dbReference>
<dbReference type="PROSITE" id="PS51184">
    <property type="entry name" value="JMJC"/>
    <property type="match status" value="1"/>
</dbReference>
<feature type="region of interest" description="Disordered" evidence="3">
    <location>
        <begin position="140"/>
        <end position="186"/>
    </location>
</feature>
<keyword evidence="6" id="KW-0489">Methyltransferase</keyword>
<name>A0A091E5H1_CORBR</name>
<dbReference type="GO" id="GO:0000785">
    <property type="term" value="C:chromatin"/>
    <property type="evidence" value="ECO:0007669"/>
    <property type="project" value="TreeGrafter"/>
</dbReference>
<sequence>QVVMEEGGYEAICKDRRWARVAQRLSYPSGKNIGSLLRAHYERIIYPYEMYQSGANLVQCHTRPFESEEKDREYKPHSIPLRQSVQPSKFNSYGRRAKRLQQEPEPTEEDIEKNPELKKLQIYGAGPKMLGLGLVAKDKTLRKKDKEGPESPPGVVVREEGAGEPRGSPGSPGARDGREELRHSPEPCTKMTMRLRRRPVCGTETPSVIRILCCLGGQGPPLLVQPIWGPPNLIQSCLRGWGPLSVGPLWTPPKPPSGPLKTPQAPLSFPPFGEVGDAFKADLFNVLIHMVPTELVEKEFWRLVNSIEEDVTVEYGADIHSKEFGSGFPVRDGKRRLSPEEEVGQGTVTSLGVTVTVLGVTVTVLGVTVTVLGVTATSLGALSPPWGPLGEPKTWYGVPSFAAEHLEEVMKKLTPELFESQPDLLHQLVTLMNPNTLMAHGVPVVRTNQCAGEFVITFPRAYHSGFNQGYNFAEAVNFCTADWLPAGRQCIQHYRRLRRYCVFSHEELICKMAASPEKLDLNLAAAVPKGEACGLLPDDERQWDKCKTTCFLSALACYDCPQGLVCLYHMDDLCKCPRSKQYLRYRYTLDELPAMLHKLKVRAESFDTWANKVRIALEVEDGRKRTLEELRALESEARERKFPENELLHRLKGCLGQAERCVSEALGLISSQETGNAHCPRRVPAPALTVEELRAFLEQMNQLPCVMHQIGDVQVGRGSWGVTGVSQGCPGVVSVCPRGVPQCPRGFTRCSEVSHGVPGVSHGVLGLSLCVPGVSHGVPGVSHSVLRCYTVSQGCHMVQKHPPATLAAIIKEAENIPALLPNIQALKEALAKARAWIADVEEIQNGDHYPCLDDLEGLVAGIRLKELQVPPLPIPRTHKAVQKEKAKSPGGVPGTALSPRSPLPQVLCPCADAGSDSSKRLKWRQEPGLYRLDAESLGLSAQDLRDPGAVIVAFKEGEQKEKEGMLRLRHANAQKAAP</sequence>
<protein>
    <submittedName>
        <fullName evidence="6">Lysine-specific demethylase 5C</fullName>
    </submittedName>
</protein>
<dbReference type="Gene3D" id="2.60.120.650">
    <property type="entry name" value="Cupin"/>
    <property type="match status" value="2"/>
</dbReference>
<feature type="compositionally biased region" description="Basic and acidic residues" evidence="3">
    <location>
        <begin position="175"/>
        <end position="185"/>
    </location>
</feature>
<comment type="cofactor">
    <cofactor evidence="1">
        <name>Fe(2+)</name>
        <dbReference type="ChEBI" id="CHEBI:29033"/>
    </cofactor>
</comment>
<dbReference type="Pfam" id="PF02373">
    <property type="entry name" value="JmjC"/>
    <property type="match status" value="1"/>
</dbReference>
<dbReference type="Pfam" id="PF02928">
    <property type="entry name" value="zf-C5HC2"/>
    <property type="match status" value="1"/>
</dbReference>
<feature type="non-terminal residue" evidence="6">
    <location>
        <position position="1"/>
    </location>
</feature>
<dbReference type="STRING" id="85066.A0A091E5H1"/>
<dbReference type="Gene3D" id="1.10.150.60">
    <property type="entry name" value="ARID DNA-binding domain"/>
    <property type="match status" value="1"/>
</dbReference>
<dbReference type="InterPro" id="IPR004198">
    <property type="entry name" value="Znf_C5HC2"/>
</dbReference>
<evidence type="ECO:0000256" key="2">
    <source>
        <dbReference type="ARBA" id="ARBA00022737"/>
    </source>
</evidence>
<evidence type="ECO:0000256" key="1">
    <source>
        <dbReference type="ARBA" id="ARBA00001954"/>
    </source>
</evidence>
<dbReference type="GO" id="GO:0006355">
    <property type="term" value="P:regulation of DNA-templated transcription"/>
    <property type="evidence" value="ECO:0007669"/>
    <property type="project" value="TreeGrafter"/>
</dbReference>
<dbReference type="InterPro" id="IPR001606">
    <property type="entry name" value="ARID_dom"/>
</dbReference>
<dbReference type="PANTHER" id="PTHR10694:SF43">
    <property type="entry name" value="LYSINE-SPECIFIC DEMETHYLASE 5C"/>
    <property type="match status" value="1"/>
</dbReference>
<dbReference type="GO" id="GO:0032259">
    <property type="term" value="P:methylation"/>
    <property type="evidence" value="ECO:0007669"/>
    <property type="project" value="UniProtKB-KW"/>
</dbReference>
<dbReference type="PANTHER" id="PTHR10694">
    <property type="entry name" value="LYSINE-SPECIFIC DEMETHYLASE"/>
    <property type="match status" value="1"/>
</dbReference>
<dbReference type="Pfam" id="PF08429">
    <property type="entry name" value="PLU-1"/>
    <property type="match status" value="2"/>
</dbReference>
<dbReference type="GO" id="GO:0034647">
    <property type="term" value="F:histone H3K4me/H3K4me2/H3K4me3 demethylase activity"/>
    <property type="evidence" value="ECO:0007669"/>
    <property type="project" value="TreeGrafter"/>
</dbReference>
<dbReference type="InterPro" id="IPR036431">
    <property type="entry name" value="ARID_dom_sf"/>
</dbReference>
<proteinExistence type="predicted"/>
<dbReference type="Pfam" id="PF21323">
    <property type="entry name" value="KDM5_C-hel"/>
    <property type="match status" value="1"/>
</dbReference>
<dbReference type="GO" id="GO:0008168">
    <property type="term" value="F:methyltransferase activity"/>
    <property type="evidence" value="ECO:0007669"/>
    <property type="project" value="UniProtKB-KW"/>
</dbReference>
<dbReference type="InterPro" id="IPR003347">
    <property type="entry name" value="JmjC_dom"/>
</dbReference>
<dbReference type="EMBL" id="KK717699">
    <property type="protein sequence ID" value="KFO52486.1"/>
    <property type="molecule type" value="Genomic_DNA"/>
</dbReference>
<dbReference type="SUPFAM" id="SSF51197">
    <property type="entry name" value="Clavaminate synthase-like"/>
    <property type="match status" value="1"/>
</dbReference>
<evidence type="ECO:0000259" key="5">
    <source>
        <dbReference type="PROSITE" id="PS51184"/>
    </source>
</evidence>